<evidence type="ECO:0000256" key="6">
    <source>
        <dbReference type="ARBA" id="ARBA00022827"/>
    </source>
</evidence>
<comment type="cofactor">
    <cofactor evidence="1 12">
        <name>FAD</name>
        <dbReference type="ChEBI" id="CHEBI:57692"/>
    </cofactor>
</comment>
<feature type="binding site" evidence="13">
    <location>
        <begin position="252"/>
        <end position="255"/>
    </location>
    <ligand>
        <name>NADP(+)</name>
        <dbReference type="ChEBI" id="CHEBI:58349"/>
    </ligand>
</feature>
<dbReference type="Gene3D" id="3.40.50.720">
    <property type="entry name" value="NAD(P)-binding Rossmann-like Domain"/>
    <property type="match status" value="1"/>
</dbReference>
<comment type="catalytic activity">
    <reaction evidence="11">
        <text>2 reduced [2Fe-2S]-[ferredoxin] + NADP(+) + H(+) = 2 oxidized [2Fe-2S]-[ferredoxin] + NADPH</text>
        <dbReference type="Rhea" id="RHEA:20125"/>
        <dbReference type="Rhea" id="RHEA-COMP:10000"/>
        <dbReference type="Rhea" id="RHEA-COMP:10001"/>
        <dbReference type="ChEBI" id="CHEBI:15378"/>
        <dbReference type="ChEBI" id="CHEBI:33737"/>
        <dbReference type="ChEBI" id="CHEBI:33738"/>
        <dbReference type="ChEBI" id="CHEBI:57783"/>
        <dbReference type="ChEBI" id="CHEBI:58349"/>
        <dbReference type="EC" id="1.18.1.2"/>
    </reaction>
</comment>
<evidence type="ECO:0000313" key="16">
    <source>
        <dbReference type="Proteomes" id="UP000475545"/>
    </source>
</evidence>
<evidence type="ECO:0000256" key="4">
    <source>
        <dbReference type="ARBA" id="ARBA00022630"/>
    </source>
</evidence>
<sequence>MTFVILQPCCNEASCVDVCPVDCIHPKPGEPAFMRSETLHIDPTTCIDCGACVDACPVDAIKPDYELDQNEERYLEINSTYFEHHPTSDGDPEPARTVHSSSDHAGLRVAIIGTGPSAFYAARELTDQKGVEVNMFDRLLTPYGLVRGGVAPDHQGTKAVADVFRSSAARKNLKINLGVEIGEVVTHDELLAHHHAVVYAVGASGDRRMQIPGEDLPGSHSAAEFVGWYNGHPDYADRKFDLSNERAVVVGNGNVALDLARILLSDTKLLESRTDIAEHALAALRDSNIREVVIVGRRGRAQAAYTNPELLALIQHPDIGLSIDADSIADDPVDDILESSMSEPHIRLKVALTQEILATATSPGKNIVLTYLCAPAAVLGTDRAEGIRVKRTRLSVGPDGARYAEQTSESVEIPAGLVLRSIGFEGRRIKGIPFDESNGVIPNVDGRVIDSDSAEVLPGVYTVGWIKRGANGVIGTNRKCSADTVALLLADHEEGRLPSPTRDLESLDSLLSERVPEHLTMNDWATIDKAERVAGKTIGRPRVKFVQNFDIYEALQA</sequence>
<evidence type="ECO:0000256" key="13">
    <source>
        <dbReference type="PIRSR" id="PIRSR000362-2"/>
    </source>
</evidence>
<evidence type="ECO:0000256" key="1">
    <source>
        <dbReference type="ARBA" id="ARBA00001974"/>
    </source>
</evidence>
<dbReference type="PANTHER" id="PTHR48467">
    <property type="entry name" value="GLUTAMATE SYNTHASE 1 [NADH], CHLOROPLASTIC-LIKE"/>
    <property type="match status" value="1"/>
</dbReference>
<dbReference type="InterPro" id="IPR023753">
    <property type="entry name" value="FAD/NAD-binding_dom"/>
</dbReference>
<feature type="binding site" evidence="12">
    <location>
        <position position="145"/>
    </location>
    <ligand>
        <name>FAD</name>
        <dbReference type="ChEBI" id="CHEBI:57692"/>
    </ligand>
</feature>
<dbReference type="EMBL" id="WMBR01000009">
    <property type="protein sequence ID" value="MXP24189.1"/>
    <property type="molecule type" value="Genomic_DNA"/>
</dbReference>
<feature type="binding site" evidence="12">
    <location>
        <begin position="472"/>
        <end position="474"/>
    </location>
    <ligand>
        <name>FAD</name>
        <dbReference type="ChEBI" id="CHEBI:57692"/>
    </ligand>
</feature>
<keyword evidence="16" id="KW-1185">Reference proteome</keyword>
<dbReference type="EC" id="1.18.1.2" evidence="3"/>
<name>A0A6L7GW26_9ACTN</name>
<dbReference type="SUPFAM" id="SSF51971">
    <property type="entry name" value="Nucleotide-binding domain"/>
    <property type="match status" value="2"/>
</dbReference>
<dbReference type="Pfam" id="PF00037">
    <property type="entry name" value="Fer4"/>
    <property type="match status" value="1"/>
</dbReference>
<evidence type="ECO:0000256" key="11">
    <source>
        <dbReference type="ARBA" id="ARBA00047776"/>
    </source>
</evidence>
<dbReference type="AlphaFoldDB" id="A0A6L7GW26"/>
<keyword evidence="7 13" id="KW-0521">NADP</keyword>
<feature type="binding site" evidence="13">
    <location>
        <position position="309"/>
    </location>
    <ligand>
        <name>NADP(+)</name>
        <dbReference type="ChEBI" id="CHEBI:58349"/>
    </ligand>
</feature>
<dbReference type="InterPro" id="IPR036188">
    <property type="entry name" value="FAD/NAD-bd_sf"/>
</dbReference>
<dbReference type="GO" id="GO:0004324">
    <property type="term" value="F:ferredoxin-NADP+ reductase activity"/>
    <property type="evidence" value="ECO:0007669"/>
    <property type="project" value="UniProtKB-EC"/>
</dbReference>
<dbReference type="GO" id="GO:0046872">
    <property type="term" value="F:metal ion binding"/>
    <property type="evidence" value="ECO:0007669"/>
    <property type="project" value="UniProtKB-KW"/>
</dbReference>
<dbReference type="InterPro" id="IPR017900">
    <property type="entry name" value="4Fe4S_Fe_S_CS"/>
</dbReference>
<keyword evidence="8" id="KW-0560">Oxidoreductase</keyword>
<evidence type="ECO:0000256" key="2">
    <source>
        <dbReference type="ARBA" id="ARBA00008312"/>
    </source>
</evidence>
<dbReference type="Gene3D" id="3.30.70.20">
    <property type="match status" value="1"/>
</dbReference>
<evidence type="ECO:0000256" key="8">
    <source>
        <dbReference type="ARBA" id="ARBA00023002"/>
    </source>
</evidence>
<evidence type="ECO:0000256" key="12">
    <source>
        <dbReference type="PIRSR" id="PIRSR000362-1"/>
    </source>
</evidence>
<dbReference type="Pfam" id="PF07992">
    <property type="entry name" value="Pyr_redox_2"/>
    <property type="match status" value="1"/>
</dbReference>
<organism evidence="15 16">
    <name type="scientific">Gordonia mangrovi</name>
    <dbReference type="NCBI Taxonomy" id="2665643"/>
    <lineage>
        <taxon>Bacteria</taxon>
        <taxon>Bacillati</taxon>
        <taxon>Actinomycetota</taxon>
        <taxon>Actinomycetes</taxon>
        <taxon>Mycobacteriales</taxon>
        <taxon>Gordoniaceae</taxon>
        <taxon>Gordonia</taxon>
    </lineage>
</organism>
<dbReference type="InterPro" id="IPR055275">
    <property type="entry name" value="Ferredox_Rdtase"/>
</dbReference>
<dbReference type="InterPro" id="IPR017896">
    <property type="entry name" value="4Fe4S_Fe-S-bd"/>
</dbReference>
<keyword evidence="4" id="KW-0285">Flavoprotein</keyword>
<feature type="binding site" evidence="13">
    <location>
        <begin position="297"/>
        <end position="298"/>
    </location>
    <ligand>
        <name>NADP(+)</name>
        <dbReference type="ChEBI" id="CHEBI:58349"/>
    </ligand>
</feature>
<keyword evidence="5" id="KW-0479">Metal-binding</keyword>
<evidence type="ECO:0000259" key="14">
    <source>
        <dbReference type="PROSITE" id="PS51379"/>
    </source>
</evidence>
<dbReference type="Proteomes" id="UP000475545">
    <property type="component" value="Unassembled WGS sequence"/>
</dbReference>
<dbReference type="RefSeq" id="WP_160904382.1">
    <property type="nucleotide sequence ID" value="NZ_CP102850.1"/>
</dbReference>
<feature type="binding site" evidence="13">
    <location>
        <position position="472"/>
    </location>
    <ligand>
        <name>NADP(+)</name>
        <dbReference type="ChEBI" id="CHEBI:58349"/>
    </ligand>
</feature>
<accession>A0A6L7GW26</accession>
<dbReference type="PANTHER" id="PTHR48467:SF1">
    <property type="entry name" value="GLUTAMATE SYNTHASE 1 [NADH], CHLOROPLASTIC-LIKE"/>
    <property type="match status" value="1"/>
</dbReference>
<dbReference type="PRINTS" id="PR00419">
    <property type="entry name" value="ADXRDTASE"/>
</dbReference>
<evidence type="ECO:0000256" key="5">
    <source>
        <dbReference type="ARBA" id="ARBA00022723"/>
    </source>
</evidence>
<evidence type="ECO:0000256" key="9">
    <source>
        <dbReference type="ARBA" id="ARBA00023004"/>
    </source>
</evidence>
<keyword evidence="9" id="KW-0408">Iron</keyword>
<comment type="caution">
    <text evidence="15">The sequence shown here is derived from an EMBL/GenBank/DDBJ whole genome shotgun (WGS) entry which is preliminary data.</text>
</comment>
<evidence type="ECO:0000256" key="10">
    <source>
        <dbReference type="ARBA" id="ARBA00023014"/>
    </source>
</evidence>
<proteinExistence type="inferred from homology"/>
<reference evidence="15 16" key="1">
    <citation type="submission" date="2019-11" db="EMBL/GenBank/DDBJ databases">
        <title>Gordonia sp. nov., a novel actinobacterium isolated from mangrove soil in Hainan.</title>
        <authorList>
            <person name="Huang X."/>
            <person name="Xie Y."/>
            <person name="Chu X."/>
            <person name="Xiao K."/>
        </authorList>
    </citation>
    <scope>NUCLEOTIDE SEQUENCE [LARGE SCALE GENOMIC DNA]</scope>
    <source>
        <strain evidence="15 16">HNM0687</strain>
    </source>
</reference>
<evidence type="ECO:0000256" key="7">
    <source>
        <dbReference type="ARBA" id="ARBA00022857"/>
    </source>
</evidence>
<evidence type="ECO:0000313" key="15">
    <source>
        <dbReference type="EMBL" id="MXP24189.1"/>
    </source>
</evidence>
<keyword evidence="10" id="KW-0411">Iron-sulfur</keyword>
<dbReference type="PROSITE" id="PS51379">
    <property type="entry name" value="4FE4S_FER_2"/>
    <property type="match status" value="1"/>
</dbReference>
<dbReference type="PIRSF" id="PIRSF000362">
    <property type="entry name" value="FNR"/>
    <property type="match status" value="1"/>
</dbReference>
<dbReference type="Gene3D" id="3.50.50.60">
    <property type="entry name" value="FAD/NAD(P)-binding domain"/>
    <property type="match status" value="1"/>
</dbReference>
<gene>
    <name evidence="15" type="ORF">GIY30_22925</name>
</gene>
<feature type="domain" description="4Fe-4S ferredoxin-type" evidence="14">
    <location>
        <begin position="37"/>
        <end position="66"/>
    </location>
</feature>
<dbReference type="GO" id="GO:0051536">
    <property type="term" value="F:iron-sulfur cluster binding"/>
    <property type="evidence" value="ECO:0007669"/>
    <property type="project" value="UniProtKB-KW"/>
</dbReference>
<dbReference type="InterPro" id="IPR021163">
    <property type="entry name" value="Ferredox_Rdtase_adrenod"/>
</dbReference>
<evidence type="ECO:0000256" key="3">
    <source>
        <dbReference type="ARBA" id="ARBA00013223"/>
    </source>
</evidence>
<feature type="binding site" evidence="12">
    <location>
        <position position="117"/>
    </location>
    <ligand>
        <name>FAD</name>
        <dbReference type="ChEBI" id="CHEBI:57692"/>
    </ligand>
</feature>
<protein>
    <recommendedName>
        <fullName evidence="3">ferredoxin--NADP(+) reductase</fullName>
        <ecNumber evidence="3">1.18.1.2</ecNumber>
    </recommendedName>
</protein>
<feature type="binding site" evidence="12">
    <location>
        <position position="465"/>
    </location>
    <ligand>
        <name>FAD</name>
        <dbReference type="ChEBI" id="CHEBI:57692"/>
    </ligand>
</feature>
<keyword evidence="6 12" id="KW-0274">FAD</keyword>
<feature type="binding site" evidence="12">
    <location>
        <position position="181"/>
    </location>
    <ligand>
        <name>FAD</name>
        <dbReference type="ChEBI" id="CHEBI:57692"/>
    </ligand>
</feature>
<comment type="similarity">
    <text evidence="2">Belongs to the ferredoxin--NADP reductase type 1 family.</text>
</comment>
<dbReference type="SUPFAM" id="SSF54862">
    <property type="entry name" value="4Fe-4S ferredoxins"/>
    <property type="match status" value="1"/>
</dbReference>
<dbReference type="PROSITE" id="PS00198">
    <property type="entry name" value="4FE4S_FER_1"/>
    <property type="match status" value="1"/>
</dbReference>